<dbReference type="InterPro" id="IPR001680">
    <property type="entry name" value="WD40_rpt"/>
</dbReference>
<dbReference type="PROSITE" id="PS50082">
    <property type="entry name" value="WD_REPEATS_2"/>
    <property type="match status" value="1"/>
</dbReference>
<dbReference type="InterPro" id="IPR036322">
    <property type="entry name" value="WD40_repeat_dom_sf"/>
</dbReference>
<protein>
    <submittedName>
        <fullName evidence="8">WD40 repeat</fullName>
    </submittedName>
</protein>
<keyword evidence="7" id="KW-0812">Transmembrane</keyword>
<feature type="transmembrane region" description="Helical" evidence="7">
    <location>
        <begin position="97"/>
        <end position="121"/>
    </location>
</feature>
<dbReference type="Pfam" id="PF00400">
    <property type="entry name" value="WD40"/>
    <property type="match status" value="2"/>
</dbReference>
<dbReference type="InterPro" id="IPR037867">
    <property type="entry name" value="Swd2/WDR82"/>
</dbReference>
<dbReference type="InterPro" id="IPR015943">
    <property type="entry name" value="WD40/YVTN_repeat-like_dom_sf"/>
</dbReference>
<keyword evidence="7" id="KW-0472">Membrane</keyword>
<feature type="region of interest" description="Disordered" evidence="6">
    <location>
        <begin position="194"/>
        <end position="217"/>
    </location>
</feature>
<dbReference type="PANTHER" id="PTHR19861">
    <property type="entry name" value="WD40 REPEAT PROTEIN SWD2"/>
    <property type="match status" value="1"/>
</dbReference>
<keyword evidence="2 5" id="KW-0853">WD repeat</keyword>
<comment type="caution">
    <text evidence="8">The sequence shown here is derived from an EMBL/GenBank/DDBJ whole genome shotgun (WGS) entry which is preliminary data.</text>
</comment>
<evidence type="ECO:0000256" key="5">
    <source>
        <dbReference type="PROSITE-ProRule" id="PRU00221"/>
    </source>
</evidence>
<dbReference type="GO" id="GO:0048188">
    <property type="term" value="C:Set1C/COMPASS complex"/>
    <property type="evidence" value="ECO:0007669"/>
    <property type="project" value="TreeGrafter"/>
</dbReference>
<reference evidence="8 9" key="1">
    <citation type="submission" date="2023-12" db="EMBL/GenBank/DDBJ databases">
        <title>A high-quality genome assembly for Dillenia turbinata (Dilleniales).</title>
        <authorList>
            <person name="Chanderbali A."/>
        </authorList>
    </citation>
    <scope>NUCLEOTIDE SEQUENCE [LARGE SCALE GENOMIC DNA]</scope>
    <source>
        <strain evidence="8">LSX21</strain>
        <tissue evidence="8">Leaf</tissue>
    </source>
</reference>
<evidence type="ECO:0000256" key="3">
    <source>
        <dbReference type="ARBA" id="ARBA00022737"/>
    </source>
</evidence>
<dbReference type="EMBL" id="JBAMMX010000027">
    <property type="protein sequence ID" value="KAK6913083.1"/>
    <property type="molecule type" value="Genomic_DNA"/>
</dbReference>
<comment type="subcellular location">
    <subcellularLocation>
        <location evidence="1">Nucleus</location>
    </subcellularLocation>
</comment>
<dbReference type="PANTHER" id="PTHR19861:SF9">
    <property type="entry name" value="PROTEIN ANTHESIS POMOTING FACTOR 1"/>
    <property type="match status" value="1"/>
</dbReference>
<keyword evidence="9" id="KW-1185">Reference proteome</keyword>
<dbReference type="AlphaFoldDB" id="A0AAN8YXE7"/>
<gene>
    <name evidence="8" type="ORF">RJ641_022684</name>
</gene>
<dbReference type="GO" id="GO:0003682">
    <property type="term" value="F:chromatin binding"/>
    <property type="evidence" value="ECO:0007669"/>
    <property type="project" value="TreeGrafter"/>
</dbReference>
<evidence type="ECO:0000256" key="4">
    <source>
        <dbReference type="ARBA" id="ARBA00023242"/>
    </source>
</evidence>
<feature type="repeat" description="WD" evidence="5">
    <location>
        <begin position="58"/>
        <end position="92"/>
    </location>
</feature>
<evidence type="ECO:0000256" key="6">
    <source>
        <dbReference type="SAM" id="MobiDB-lite"/>
    </source>
</evidence>
<evidence type="ECO:0000256" key="2">
    <source>
        <dbReference type="ARBA" id="ARBA00022574"/>
    </source>
</evidence>
<keyword evidence="4" id="KW-0539">Nucleus</keyword>
<dbReference type="Gene3D" id="2.130.10.10">
    <property type="entry name" value="YVTN repeat-like/Quinoprotein amine dehydrogenase"/>
    <property type="match status" value="1"/>
</dbReference>
<feature type="transmembrane region" description="Helical" evidence="7">
    <location>
        <begin position="165"/>
        <end position="188"/>
    </location>
</feature>
<dbReference type="SMART" id="SM00320">
    <property type="entry name" value="WD40"/>
    <property type="match status" value="2"/>
</dbReference>
<evidence type="ECO:0000256" key="7">
    <source>
        <dbReference type="SAM" id="Phobius"/>
    </source>
</evidence>
<dbReference type="PROSITE" id="PS50294">
    <property type="entry name" value="WD_REPEATS_REGION"/>
    <property type="match status" value="1"/>
</dbReference>
<dbReference type="SUPFAM" id="SSF50978">
    <property type="entry name" value="WD40 repeat-like"/>
    <property type="match status" value="1"/>
</dbReference>
<evidence type="ECO:0000256" key="1">
    <source>
        <dbReference type="ARBA" id="ARBA00004123"/>
    </source>
</evidence>
<dbReference type="Proteomes" id="UP001370490">
    <property type="component" value="Unassembled WGS sequence"/>
</dbReference>
<proteinExistence type="predicted"/>
<evidence type="ECO:0000313" key="9">
    <source>
        <dbReference type="Proteomes" id="UP001370490"/>
    </source>
</evidence>
<name>A0AAN8YXE7_9MAGN</name>
<keyword evidence="7" id="KW-1133">Transmembrane helix</keyword>
<accession>A0AAN8YXE7</accession>
<evidence type="ECO:0000313" key="8">
    <source>
        <dbReference type="EMBL" id="KAK6913083.1"/>
    </source>
</evidence>
<sequence>MVGKMGMQSTSELNDETVRNMSIAAVFSNFVGKINSIDFHRIDDLLVIACEDDSVRFYDIANAKVVSLCMSPTNDSFMSGSLDRTVRMWDLQGPFDTFLVGLRSVILNLAMMTYIVFIVGISQFQYTQLSSICFIEGSGNGNLHASNPESVMRIEYPTLLHWHKLGLLISEAVLTMFVAASIVLTFWISNPNPPKSTGESATLEPDSGAQPEQPISQ</sequence>
<organism evidence="8 9">
    <name type="scientific">Dillenia turbinata</name>
    <dbReference type="NCBI Taxonomy" id="194707"/>
    <lineage>
        <taxon>Eukaryota</taxon>
        <taxon>Viridiplantae</taxon>
        <taxon>Streptophyta</taxon>
        <taxon>Embryophyta</taxon>
        <taxon>Tracheophyta</taxon>
        <taxon>Spermatophyta</taxon>
        <taxon>Magnoliopsida</taxon>
        <taxon>eudicotyledons</taxon>
        <taxon>Gunneridae</taxon>
        <taxon>Pentapetalae</taxon>
        <taxon>Dilleniales</taxon>
        <taxon>Dilleniaceae</taxon>
        <taxon>Dillenia</taxon>
    </lineage>
</organism>
<keyword evidence="3" id="KW-0677">Repeat</keyword>